<evidence type="ECO:0000256" key="7">
    <source>
        <dbReference type="HAMAP-Rule" id="MF_00143"/>
    </source>
</evidence>
<organism evidence="8 9">
    <name type="scientific">Bradyrhizobium algeriense</name>
    <dbReference type="NCBI Taxonomy" id="634784"/>
    <lineage>
        <taxon>Bacteria</taxon>
        <taxon>Pseudomonadati</taxon>
        <taxon>Pseudomonadota</taxon>
        <taxon>Alphaproteobacteria</taxon>
        <taxon>Hyphomicrobiales</taxon>
        <taxon>Nitrobacteraceae</taxon>
        <taxon>Bradyrhizobium</taxon>
    </lineage>
</organism>
<comment type="caution">
    <text evidence="8">The sequence shown here is derived from an EMBL/GenBank/DDBJ whole genome shotgun (WGS) entry which is preliminary data.</text>
</comment>
<keyword evidence="9" id="KW-1185">Reference proteome</keyword>
<evidence type="ECO:0000256" key="3">
    <source>
        <dbReference type="ARBA" id="ARBA00022475"/>
    </source>
</evidence>
<keyword evidence="4 7" id="KW-0812">Transmembrane</keyword>
<dbReference type="EMBL" id="JAZHRV010000001">
    <property type="protein sequence ID" value="MEH2559686.1"/>
    <property type="molecule type" value="Genomic_DNA"/>
</dbReference>
<reference evidence="8 9" key="1">
    <citation type="submission" date="2024-02" db="EMBL/GenBank/DDBJ databases">
        <title>Adaptive strategies in a cosmopolitan and abundant soil bacterium.</title>
        <authorList>
            <person name="Carini P."/>
        </authorList>
    </citation>
    <scope>NUCLEOTIDE SEQUENCE [LARGE SCALE GENOMIC DNA]</scope>
    <source>
        <strain evidence="8 9">AZCC 1608</strain>
    </source>
</reference>
<evidence type="ECO:0000256" key="4">
    <source>
        <dbReference type="ARBA" id="ARBA00022692"/>
    </source>
</evidence>
<evidence type="ECO:0000256" key="2">
    <source>
        <dbReference type="ARBA" id="ARBA00005774"/>
    </source>
</evidence>
<sequence>MTKEPAPYRHNPQLKRAERGFESLLFNSRWLMAPFYFGLVVSLAVLLFKFCAVLWEFIVHAPGSKESDIILGALALIDLSLTGNLILIVVFSGYENFVSKIDPGSHPDWPEWMTKVSFGGLKQKLMASIVAISAIQVLKAFMNIDAAFDPTKLAWLVGVHLAFVVSAFMLAISDRWGGGDHGGE</sequence>
<evidence type="ECO:0000256" key="1">
    <source>
        <dbReference type="ARBA" id="ARBA00004651"/>
    </source>
</evidence>
<keyword evidence="5 7" id="KW-1133">Transmembrane helix</keyword>
<comment type="subcellular location">
    <subcellularLocation>
        <location evidence="1 7">Cell membrane</location>
        <topology evidence="1 7">Multi-pass membrane protein</topology>
    </subcellularLocation>
</comment>
<evidence type="ECO:0000256" key="6">
    <source>
        <dbReference type="ARBA" id="ARBA00023136"/>
    </source>
</evidence>
<dbReference type="Proteomes" id="UP001364224">
    <property type="component" value="Unassembled WGS sequence"/>
</dbReference>
<evidence type="ECO:0000313" key="8">
    <source>
        <dbReference type="EMBL" id="MEH2559686.1"/>
    </source>
</evidence>
<gene>
    <name evidence="8" type="ORF">V1286_007215</name>
</gene>
<dbReference type="HAMAP" id="MF_00143">
    <property type="entry name" value="UPF0114"/>
    <property type="match status" value="1"/>
</dbReference>
<evidence type="ECO:0000313" key="9">
    <source>
        <dbReference type="Proteomes" id="UP001364224"/>
    </source>
</evidence>
<dbReference type="RefSeq" id="WP_334488031.1">
    <property type="nucleotide sequence ID" value="NZ_JAZHRV010000001.1"/>
</dbReference>
<dbReference type="PANTHER" id="PTHR38596">
    <property type="entry name" value="UPF0114 PROTEIN YQHA"/>
    <property type="match status" value="1"/>
</dbReference>
<dbReference type="InterPro" id="IPR020761">
    <property type="entry name" value="UPF0114_bac"/>
</dbReference>
<feature type="transmembrane region" description="Helical" evidence="7">
    <location>
        <begin position="153"/>
        <end position="172"/>
    </location>
</feature>
<protein>
    <recommendedName>
        <fullName evidence="7">UPF0114 protein V1286_007215</fullName>
    </recommendedName>
</protein>
<proteinExistence type="inferred from homology"/>
<keyword evidence="6 7" id="KW-0472">Membrane</keyword>
<dbReference type="PANTHER" id="PTHR38596:SF1">
    <property type="entry name" value="UPF0114 PROTEIN YQHA"/>
    <property type="match status" value="1"/>
</dbReference>
<feature type="transmembrane region" description="Helical" evidence="7">
    <location>
        <begin position="35"/>
        <end position="57"/>
    </location>
</feature>
<feature type="transmembrane region" description="Helical" evidence="7">
    <location>
        <begin position="69"/>
        <end position="94"/>
    </location>
</feature>
<accession>A0ABU8BNM1</accession>
<dbReference type="NCBIfam" id="TIGR00645">
    <property type="entry name" value="HI0507"/>
    <property type="match status" value="1"/>
</dbReference>
<keyword evidence="3 7" id="KW-1003">Cell membrane</keyword>
<dbReference type="InterPro" id="IPR005134">
    <property type="entry name" value="UPF0114"/>
</dbReference>
<dbReference type="Pfam" id="PF03350">
    <property type="entry name" value="UPF0114"/>
    <property type="match status" value="1"/>
</dbReference>
<comment type="similarity">
    <text evidence="2 7">Belongs to the UPF0114 family.</text>
</comment>
<name>A0ABU8BNM1_9BRAD</name>
<evidence type="ECO:0000256" key="5">
    <source>
        <dbReference type="ARBA" id="ARBA00022989"/>
    </source>
</evidence>